<comment type="caution">
    <text evidence="4">The sequence shown here is derived from an EMBL/GenBank/DDBJ whole genome shotgun (WGS) entry which is preliminary data.</text>
</comment>
<keyword evidence="3" id="KW-0966">Cell projection</keyword>
<protein>
    <submittedName>
        <fullName evidence="4">Harmonin-like isoform X3</fullName>
    </submittedName>
</protein>
<evidence type="ECO:0000313" key="5">
    <source>
        <dbReference type="Proteomes" id="UP001152795"/>
    </source>
</evidence>
<reference evidence="4" key="1">
    <citation type="submission" date="2020-04" db="EMBL/GenBank/DDBJ databases">
        <authorList>
            <person name="Alioto T."/>
            <person name="Alioto T."/>
            <person name="Gomez Garrido J."/>
        </authorList>
    </citation>
    <scope>NUCLEOTIDE SEQUENCE</scope>
    <source>
        <strain evidence="4">A484AB</strain>
    </source>
</reference>
<gene>
    <name evidence="4" type="ORF">PACLA_8A086986</name>
</gene>
<evidence type="ECO:0000256" key="2">
    <source>
        <dbReference type="ARBA" id="ARBA00022737"/>
    </source>
</evidence>
<dbReference type="GO" id="GO:0005886">
    <property type="term" value="C:plasma membrane"/>
    <property type="evidence" value="ECO:0007669"/>
    <property type="project" value="TreeGrafter"/>
</dbReference>
<dbReference type="PANTHER" id="PTHR23116:SF29">
    <property type="entry name" value="PDZ DOMAIN-CONTAINING PROTEIN 7"/>
    <property type="match status" value="1"/>
</dbReference>
<dbReference type="GO" id="GO:0042995">
    <property type="term" value="C:cell projection"/>
    <property type="evidence" value="ECO:0007669"/>
    <property type="project" value="UniProtKB-SubCell"/>
</dbReference>
<dbReference type="InterPro" id="IPR001478">
    <property type="entry name" value="PDZ"/>
</dbReference>
<evidence type="ECO:0000256" key="1">
    <source>
        <dbReference type="ARBA" id="ARBA00004316"/>
    </source>
</evidence>
<evidence type="ECO:0000313" key="4">
    <source>
        <dbReference type="EMBL" id="CAB4017971.1"/>
    </source>
</evidence>
<dbReference type="OrthoDB" id="7734647at2759"/>
<dbReference type="Pfam" id="PF00595">
    <property type="entry name" value="PDZ"/>
    <property type="match status" value="2"/>
</dbReference>
<proteinExistence type="predicted"/>
<dbReference type="SMART" id="SM00228">
    <property type="entry name" value="PDZ"/>
    <property type="match status" value="2"/>
</dbReference>
<keyword evidence="2" id="KW-0677">Repeat</keyword>
<dbReference type="PROSITE" id="PS50106">
    <property type="entry name" value="PDZ"/>
    <property type="match status" value="2"/>
</dbReference>
<dbReference type="InterPro" id="IPR036034">
    <property type="entry name" value="PDZ_sf"/>
</dbReference>
<dbReference type="EMBL" id="CACRXK020009794">
    <property type="protein sequence ID" value="CAB4017971.1"/>
    <property type="molecule type" value="Genomic_DNA"/>
</dbReference>
<dbReference type="InterPro" id="IPR051844">
    <property type="entry name" value="USH2_Complex_Protein"/>
</dbReference>
<dbReference type="Gene3D" id="2.30.42.10">
    <property type="match status" value="2"/>
</dbReference>
<accession>A0A6S7JNL0</accession>
<dbReference type="PANTHER" id="PTHR23116">
    <property type="entry name" value="PDZ DOMAIN CONTAINING WHIRLIN AND HARMONIN-RELATED"/>
    <property type="match status" value="1"/>
</dbReference>
<evidence type="ECO:0000256" key="3">
    <source>
        <dbReference type="ARBA" id="ARBA00023273"/>
    </source>
</evidence>
<sequence>SLVAVDDYEEFMSKVPLPPSEGIRIVKIRRVATESLGFGIRGGKEHGVGVYISSVIRGSRADIAGLRPGDEILLVNGFMISESTHGEVVSLMRTRRHLRLKVRSARKYPERVNGNLTWKTLDGKENVFRYNPGVLNHLVSQLALARTQSPVLHVRETDKHVKFIVGPQGLGCSVRNGIPTKYGIFVIHVTEGSLAERVGIMVGDQIMALNKKNFANIKYSEVSFD</sequence>
<comment type="subcellular location">
    <subcellularLocation>
        <location evidence="1">Cell projection</location>
    </subcellularLocation>
</comment>
<name>A0A6S7JNL0_PARCT</name>
<organism evidence="4 5">
    <name type="scientific">Paramuricea clavata</name>
    <name type="common">Red gorgonian</name>
    <name type="synonym">Violescent sea-whip</name>
    <dbReference type="NCBI Taxonomy" id="317549"/>
    <lineage>
        <taxon>Eukaryota</taxon>
        <taxon>Metazoa</taxon>
        <taxon>Cnidaria</taxon>
        <taxon>Anthozoa</taxon>
        <taxon>Octocorallia</taxon>
        <taxon>Malacalcyonacea</taxon>
        <taxon>Plexauridae</taxon>
        <taxon>Paramuricea</taxon>
    </lineage>
</organism>
<dbReference type="Proteomes" id="UP001152795">
    <property type="component" value="Unassembled WGS sequence"/>
</dbReference>
<dbReference type="AlphaFoldDB" id="A0A6S7JNL0"/>
<feature type="non-terminal residue" evidence="4">
    <location>
        <position position="225"/>
    </location>
</feature>
<keyword evidence="5" id="KW-1185">Reference proteome</keyword>
<dbReference type="SUPFAM" id="SSF50156">
    <property type="entry name" value="PDZ domain-like"/>
    <property type="match status" value="2"/>
</dbReference>